<reference evidence="1 2" key="1">
    <citation type="submission" date="2023-01" db="EMBL/GenBank/DDBJ databases">
        <title>Analysis of 21 Apiospora genomes using comparative genomics revels a genus with tremendous synthesis potential of carbohydrate active enzymes and secondary metabolites.</title>
        <authorList>
            <person name="Sorensen T."/>
        </authorList>
    </citation>
    <scope>NUCLEOTIDE SEQUENCE [LARGE SCALE GENOMIC DNA]</scope>
    <source>
        <strain evidence="1 2">CBS 24483</strain>
    </source>
</reference>
<dbReference type="Proteomes" id="UP001391051">
    <property type="component" value="Unassembled WGS sequence"/>
</dbReference>
<organism evidence="1 2">
    <name type="scientific">Apiospora aurea</name>
    <dbReference type="NCBI Taxonomy" id="335848"/>
    <lineage>
        <taxon>Eukaryota</taxon>
        <taxon>Fungi</taxon>
        <taxon>Dikarya</taxon>
        <taxon>Ascomycota</taxon>
        <taxon>Pezizomycotina</taxon>
        <taxon>Sordariomycetes</taxon>
        <taxon>Xylariomycetidae</taxon>
        <taxon>Amphisphaeriales</taxon>
        <taxon>Apiosporaceae</taxon>
        <taxon>Apiospora</taxon>
    </lineage>
</organism>
<gene>
    <name evidence="1" type="ORF">PG986_006258</name>
</gene>
<name>A0ABR1QJW3_9PEZI</name>
<accession>A0ABR1QJW3</accession>
<evidence type="ECO:0000313" key="1">
    <source>
        <dbReference type="EMBL" id="KAK7957036.1"/>
    </source>
</evidence>
<sequence length="267" mass="29086">MAEAAQSSNLKHSCASIAYIQLVAFWLSLPASRKGPTAAKAWVKSNFLLPGAGIFLAFGSTHRLTYFNIIIEPTSSDAKNSHLDPVSSRIHRPSVRYSFHWMNPMLGMARQSHTAPAAVIDVSISSALGSSQLHKREAGTTVCDWTAAILRQRQLLLDPRWAKAMRRPSVTAPLPSRPRALTPSRPLRTSCPSLSVCRYLLYTMSPFFQILVFPDRIPMGAASATHPGERSLVESVFPSPGSHLTAYARDCSVHPVVAGPFVAASPR</sequence>
<dbReference type="RefSeq" id="XP_066702342.1">
    <property type="nucleotide sequence ID" value="XM_066842480.1"/>
</dbReference>
<evidence type="ECO:0000313" key="2">
    <source>
        <dbReference type="Proteomes" id="UP001391051"/>
    </source>
</evidence>
<protein>
    <submittedName>
        <fullName evidence="1">Uncharacterized protein</fullName>
    </submittedName>
</protein>
<dbReference type="GeneID" id="92075542"/>
<keyword evidence="2" id="KW-1185">Reference proteome</keyword>
<comment type="caution">
    <text evidence="1">The sequence shown here is derived from an EMBL/GenBank/DDBJ whole genome shotgun (WGS) entry which is preliminary data.</text>
</comment>
<dbReference type="EMBL" id="JAQQWE010000004">
    <property type="protein sequence ID" value="KAK7957036.1"/>
    <property type="molecule type" value="Genomic_DNA"/>
</dbReference>
<proteinExistence type="predicted"/>